<dbReference type="EMBL" id="CAJVQB010008215">
    <property type="protein sequence ID" value="CAG8715695.1"/>
    <property type="molecule type" value="Genomic_DNA"/>
</dbReference>
<proteinExistence type="predicted"/>
<sequence length="65" mass="7305">MTKTQEVREEQVNFLKNHPDPSHVSFHEQLDDELVGEESSKTGLGFGKIDDSLVFPDGDSDEELT</sequence>
<gene>
    <name evidence="2" type="ORF">GMARGA_LOCUS13097</name>
</gene>
<feature type="region of interest" description="Disordered" evidence="1">
    <location>
        <begin position="1"/>
        <end position="65"/>
    </location>
</feature>
<feature type="non-terminal residue" evidence="2">
    <location>
        <position position="65"/>
    </location>
</feature>
<evidence type="ECO:0000313" key="2">
    <source>
        <dbReference type="EMBL" id="CAG8715695.1"/>
    </source>
</evidence>
<keyword evidence="3" id="KW-1185">Reference proteome</keyword>
<name>A0ABN7V377_GIGMA</name>
<accession>A0ABN7V377</accession>
<comment type="caution">
    <text evidence="2">The sequence shown here is derived from an EMBL/GenBank/DDBJ whole genome shotgun (WGS) entry which is preliminary data.</text>
</comment>
<evidence type="ECO:0000256" key="1">
    <source>
        <dbReference type="SAM" id="MobiDB-lite"/>
    </source>
</evidence>
<feature type="compositionally biased region" description="Basic and acidic residues" evidence="1">
    <location>
        <begin position="1"/>
        <end position="29"/>
    </location>
</feature>
<evidence type="ECO:0000313" key="3">
    <source>
        <dbReference type="Proteomes" id="UP000789901"/>
    </source>
</evidence>
<dbReference type="Proteomes" id="UP000789901">
    <property type="component" value="Unassembled WGS sequence"/>
</dbReference>
<organism evidence="2 3">
    <name type="scientific">Gigaspora margarita</name>
    <dbReference type="NCBI Taxonomy" id="4874"/>
    <lineage>
        <taxon>Eukaryota</taxon>
        <taxon>Fungi</taxon>
        <taxon>Fungi incertae sedis</taxon>
        <taxon>Mucoromycota</taxon>
        <taxon>Glomeromycotina</taxon>
        <taxon>Glomeromycetes</taxon>
        <taxon>Diversisporales</taxon>
        <taxon>Gigasporaceae</taxon>
        <taxon>Gigaspora</taxon>
    </lineage>
</organism>
<reference evidence="2 3" key="1">
    <citation type="submission" date="2021-06" db="EMBL/GenBank/DDBJ databases">
        <authorList>
            <person name="Kallberg Y."/>
            <person name="Tangrot J."/>
            <person name="Rosling A."/>
        </authorList>
    </citation>
    <scope>NUCLEOTIDE SEQUENCE [LARGE SCALE GENOMIC DNA]</scope>
    <source>
        <strain evidence="2 3">120-4 pot B 10/14</strain>
    </source>
</reference>
<protein>
    <submittedName>
        <fullName evidence="2">18739_t:CDS:1</fullName>
    </submittedName>
</protein>